<comment type="caution">
    <text evidence="2">The sequence shown here is derived from an EMBL/GenBank/DDBJ whole genome shotgun (WGS) entry which is preliminary data.</text>
</comment>
<evidence type="ECO:0008006" key="4">
    <source>
        <dbReference type="Google" id="ProtNLM"/>
    </source>
</evidence>
<evidence type="ECO:0000313" key="3">
    <source>
        <dbReference type="Proteomes" id="UP001174997"/>
    </source>
</evidence>
<dbReference type="Proteomes" id="UP001174997">
    <property type="component" value="Unassembled WGS sequence"/>
</dbReference>
<dbReference type="AlphaFoldDB" id="A0AA39Z5L1"/>
<evidence type="ECO:0000256" key="1">
    <source>
        <dbReference type="SAM" id="SignalP"/>
    </source>
</evidence>
<feature type="signal peptide" evidence="1">
    <location>
        <begin position="1"/>
        <end position="21"/>
    </location>
</feature>
<evidence type="ECO:0000313" key="2">
    <source>
        <dbReference type="EMBL" id="KAK0664610.1"/>
    </source>
</evidence>
<protein>
    <recommendedName>
        <fullName evidence="4">Secreted protein</fullName>
    </recommendedName>
</protein>
<dbReference type="EMBL" id="JAULSY010000117">
    <property type="protein sequence ID" value="KAK0664610.1"/>
    <property type="molecule type" value="Genomic_DNA"/>
</dbReference>
<keyword evidence="3" id="KW-1185">Reference proteome</keyword>
<reference evidence="2" key="1">
    <citation type="submission" date="2023-06" db="EMBL/GenBank/DDBJ databases">
        <title>Genome-scale phylogeny and comparative genomics of the fungal order Sordariales.</title>
        <authorList>
            <consortium name="Lawrence Berkeley National Laboratory"/>
            <person name="Hensen N."/>
            <person name="Bonometti L."/>
            <person name="Westerberg I."/>
            <person name="Brannstrom I.O."/>
            <person name="Guillou S."/>
            <person name="Cros-Aarteil S."/>
            <person name="Calhoun S."/>
            <person name="Haridas S."/>
            <person name="Kuo A."/>
            <person name="Mondo S."/>
            <person name="Pangilinan J."/>
            <person name="Riley R."/>
            <person name="Labutti K."/>
            <person name="Andreopoulos B."/>
            <person name="Lipzen A."/>
            <person name="Chen C."/>
            <person name="Yanf M."/>
            <person name="Daum C."/>
            <person name="Ng V."/>
            <person name="Clum A."/>
            <person name="Steindorff A."/>
            <person name="Ohm R."/>
            <person name="Martin F."/>
            <person name="Silar P."/>
            <person name="Natvig D."/>
            <person name="Lalanne C."/>
            <person name="Gautier V."/>
            <person name="Ament-Velasquez S.L."/>
            <person name="Kruys A."/>
            <person name="Hutchinson M.I."/>
            <person name="Powell A.J."/>
            <person name="Barry K."/>
            <person name="Miller A.N."/>
            <person name="Grigoriev I.V."/>
            <person name="Debuchy R."/>
            <person name="Gladieux P."/>
            <person name="Thoren M.H."/>
            <person name="Johannesson H."/>
        </authorList>
    </citation>
    <scope>NUCLEOTIDE SEQUENCE</scope>
    <source>
        <strain evidence="2">CBS 307.81</strain>
    </source>
</reference>
<name>A0AA39Z5L1_9PEZI</name>
<accession>A0AA39Z5L1</accession>
<feature type="chain" id="PRO_5041403936" description="Secreted protein" evidence="1">
    <location>
        <begin position="22"/>
        <end position="143"/>
    </location>
</feature>
<gene>
    <name evidence="2" type="ORF">QBC41DRAFT_340083</name>
</gene>
<keyword evidence="1" id="KW-0732">Signal</keyword>
<proteinExistence type="predicted"/>
<sequence>MVSFTSILTTAVVVLSSVASAEYVAVIESVSQNHPGGQFAICQPQAPVYEIHTFSSHPGPVGSSCSWKGKQVAFSRNKIGCRGGYNNGWTVCETSYGANVHNGKGKHQRCDRDNAVLKFCTDGLCWHKMRRVLKCQGVWHKDA</sequence>
<organism evidence="2 3">
    <name type="scientific">Cercophora samala</name>
    <dbReference type="NCBI Taxonomy" id="330535"/>
    <lineage>
        <taxon>Eukaryota</taxon>
        <taxon>Fungi</taxon>
        <taxon>Dikarya</taxon>
        <taxon>Ascomycota</taxon>
        <taxon>Pezizomycotina</taxon>
        <taxon>Sordariomycetes</taxon>
        <taxon>Sordariomycetidae</taxon>
        <taxon>Sordariales</taxon>
        <taxon>Lasiosphaeriaceae</taxon>
        <taxon>Cercophora</taxon>
    </lineage>
</organism>